<protein>
    <submittedName>
        <fullName evidence="1">Uncharacterized protein</fullName>
    </submittedName>
</protein>
<gene>
    <name evidence="1" type="ORF">CB0940_01190</name>
</gene>
<evidence type="ECO:0000313" key="1">
    <source>
        <dbReference type="EMBL" id="PIB01890.1"/>
    </source>
</evidence>
<reference evidence="1 2" key="1">
    <citation type="submission" date="2015-10" db="EMBL/GenBank/DDBJ databases">
        <title>The cercosporin biosynthetic gene cluster was horizontally transferred to several fungal lineages and shown to be expanded in Cercospora beticola based on microsynteny with recipient genomes.</title>
        <authorList>
            <person name="De Jonge R."/>
            <person name="Ebert M.K."/>
            <person name="Suttle J.C."/>
            <person name="Jurick Ii W.M."/>
            <person name="Secor G.A."/>
            <person name="Thomma B.P."/>
            <person name="Van De Peer Y."/>
            <person name="Bolton M.D."/>
        </authorList>
    </citation>
    <scope>NUCLEOTIDE SEQUENCE [LARGE SCALE GENOMIC DNA]</scope>
    <source>
        <strain evidence="1 2">09-40</strain>
    </source>
</reference>
<dbReference type="AlphaFoldDB" id="A0A2G5IAW0"/>
<organism evidence="1 2">
    <name type="scientific">Cercospora beticola</name>
    <name type="common">Sugarbeet leaf spot fungus</name>
    <dbReference type="NCBI Taxonomy" id="122368"/>
    <lineage>
        <taxon>Eukaryota</taxon>
        <taxon>Fungi</taxon>
        <taxon>Dikarya</taxon>
        <taxon>Ascomycota</taxon>
        <taxon>Pezizomycotina</taxon>
        <taxon>Dothideomycetes</taxon>
        <taxon>Dothideomycetidae</taxon>
        <taxon>Mycosphaerellales</taxon>
        <taxon>Mycosphaerellaceae</taxon>
        <taxon>Cercospora</taxon>
    </lineage>
</organism>
<evidence type="ECO:0000313" key="2">
    <source>
        <dbReference type="Proteomes" id="UP000230605"/>
    </source>
</evidence>
<accession>A0A2G5IAW0</accession>
<dbReference type="Proteomes" id="UP000230605">
    <property type="component" value="Chromosome 1"/>
</dbReference>
<sequence>MACRVVHSARERYGPRIEFGRPRPTSRLSKFGKSRNIAVLMEAAEVDESSMVSRRAMNGQNCHLPCIAGLFDTQAKQFLDASSSLRPVDEEFHNVCNRQLSTELVLFTELFTVQGMISAVAQGIDVQGKVRRCVNLARVALAPVGPRAR</sequence>
<name>A0A2G5IAW0_CERBT</name>
<proteinExistence type="predicted"/>
<comment type="caution">
    <text evidence="1">The sequence shown here is derived from an EMBL/GenBank/DDBJ whole genome shotgun (WGS) entry which is preliminary data.</text>
</comment>
<dbReference type="EMBL" id="LKMD01000100">
    <property type="protein sequence ID" value="PIB01890.1"/>
    <property type="molecule type" value="Genomic_DNA"/>
</dbReference>